<gene>
    <name evidence="6" type="primary">fliS</name>
    <name evidence="6" type="ORF">COY37_11370</name>
</gene>
<dbReference type="Proteomes" id="UP000230956">
    <property type="component" value="Unassembled WGS sequence"/>
</dbReference>
<keyword evidence="3" id="KW-0963">Cytoplasm</keyword>
<comment type="similarity">
    <text evidence="2">Belongs to the FliS family.</text>
</comment>
<dbReference type="Gene3D" id="1.20.120.340">
    <property type="entry name" value="Flagellar protein FliS"/>
    <property type="match status" value="1"/>
</dbReference>
<protein>
    <submittedName>
        <fullName evidence="6">Flagellar export chaperone FliS</fullName>
    </submittedName>
</protein>
<keyword evidence="6" id="KW-0282">Flagellum</keyword>
<sequence length="123" mass="13874">MNTTAYAQNAYTTTKINTVSNPLDLVIMLYDGAIGHLNKAISCINQCDLPEKTRYITRTIAIIEELLVSLNMEEGGEIAENLKGLYVYMLKEITIANANNDVQKIKQVEAPLKELRDAWKEIR</sequence>
<dbReference type="InterPro" id="IPR036584">
    <property type="entry name" value="FliS_sf"/>
</dbReference>
<evidence type="ECO:0000256" key="3">
    <source>
        <dbReference type="ARBA" id="ARBA00022490"/>
    </source>
</evidence>
<evidence type="ECO:0000256" key="1">
    <source>
        <dbReference type="ARBA" id="ARBA00004514"/>
    </source>
</evidence>
<keyword evidence="6" id="KW-0969">Cilium</keyword>
<dbReference type="PIRSF" id="PIRSF039090">
    <property type="entry name" value="Flis"/>
    <property type="match status" value="1"/>
</dbReference>
<evidence type="ECO:0000256" key="2">
    <source>
        <dbReference type="ARBA" id="ARBA00008787"/>
    </source>
</evidence>
<dbReference type="Pfam" id="PF02561">
    <property type="entry name" value="FliS"/>
    <property type="match status" value="1"/>
</dbReference>
<proteinExistence type="inferred from homology"/>
<organism evidence="6 7">
    <name type="scientific">Candidatus Aquicultor secundus</name>
    <dbReference type="NCBI Taxonomy" id="1973895"/>
    <lineage>
        <taxon>Bacteria</taxon>
        <taxon>Bacillati</taxon>
        <taxon>Actinomycetota</taxon>
        <taxon>Candidatus Aquicultoria</taxon>
        <taxon>Candidatus Aquicultorales</taxon>
        <taxon>Candidatus Aquicultoraceae</taxon>
        <taxon>Candidatus Aquicultor</taxon>
    </lineage>
</organism>
<keyword evidence="6" id="KW-0966">Cell projection</keyword>
<keyword evidence="5" id="KW-0143">Chaperone</keyword>
<dbReference type="PANTHER" id="PTHR34773">
    <property type="entry name" value="FLAGELLAR SECRETION CHAPERONE FLIS"/>
    <property type="match status" value="1"/>
</dbReference>
<dbReference type="SUPFAM" id="SSF101116">
    <property type="entry name" value="Flagellar export chaperone FliS"/>
    <property type="match status" value="1"/>
</dbReference>
<dbReference type="CDD" id="cd16098">
    <property type="entry name" value="FliS"/>
    <property type="match status" value="1"/>
</dbReference>
<dbReference type="PANTHER" id="PTHR34773:SF1">
    <property type="entry name" value="FLAGELLAR SECRETION CHAPERONE FLIS"/>
    <property type="match status" value="1"/>
</dbReference>
<dbReference type="NCBIfam" id="TIGR00208">
    <property type="entry name" value="fliS"/>
    <property type="match status" value="1"/>
</dbReference>
<name>A0A2M7T4X4_9ACTN</name>
<dbReference type="RefSeq" id="WP_286977625.1">
    <property type="nucleotide sequence ID" value="NZ_PFNG01000265.1"/>
</dbReference>
<dbReference type="GO" id="GO:0071973">
    <property type="term" value="P:bacterial-type flagellum-dependent cell motility"/>
    <property type="evidence" value="ECO:0007669"/>
    <property type="project" value="TreeGrafter"/>
</dbReference>
<dbReference type="GO" id="GO:0044780">
    <property type="term" value="P:bacterial-type flagellum assembly"/>
    <property type="evidence" value="ECO:0007669"/>
    <property type="project" value="InterPro"/>
</dbReference>
<comment type="caution">
    <text evidence="6">The sequence shown here is derived from an EMBL/GenBank/DDBJ whole genome shotgun (WGS) entry which is preliminary data.</text>
</comment>
<evidence type="ECO:0000256" key="4">
    <source>
        <dbReference type="ARBA" id="ARBA00022795"/>
    </source>
</evidence>
<evidence type="ECO:0000313" key="6">
    <source>
        <dbReference type="EMBL" id="PIZ34822.1"/>
    </source>
</evidence>
<dbReference type="AlphaFoldDB" id="A0A2M7T4X4"/>
<dbReference type="EMBL" id="PFNG01000265">
    <property type="protein sequence ID" value="PIZ34822.1"/>
    <property type="molecule type" value="Genomic_DNA"/>
</dbReference>
<evidence type="ECO:0000256" key="5">
    <source>
        <dbReference type="ARBA" id="ARBA00023186"/>
    </source>
</evidence>
<dbReference type="GO" id="GO:0005829">
    <property type="term" value="C:cytosol"/>
    <property type="evidence" value="ECO:0007669"/>
    <property type="project" value="UniProtKB-SubCell"/>
</dbReference>
<evidence type="ECO:0000313" key="7">
    <source>
        <dbReference type="Proteomes" id="UP000230956"/>
    </source>
</evidence>
<dbReference type="InterPro" id="IPR003713">
    <property type="entry name" value="FliS"/>
</dbReference>
<keyword evidence="4" id="KW-1005">Bacterial flagellum biogenesis</keyword>
<comment type="subcellular location">
    <subcellularLocation>
        <location evidence="1">Cytoplasm</location>
        <location evidence="1">Cytosol</location>
    </subcellularLocation>
</comment>
<reference evidence="7" key="1">
    <citation type="submission" date="2017-09" db="EMBL/GenBank/DDBJ databases">
        <title>Depth-based differentiation of microbial function through sediment-hosted aquifers and enrichment of novel symbionts in the deep terrestrial subsurface.</title>
        <authorList>
            <person name="Probst A.J."/>
            <person name="Ladd B."/>
            <person name="Jarett J.K."/>
            <person name="Geller-Mcgrath D.E."/>
            <person name="Sieber C.M.K."/>
            <person name="Emerson J.B."/>
            <person name="Anantharaman K."/>
            <person name="Thomas B.C."/>
            <person name="Malmstrom R."/>
            <person name="Stieglmeier M."/>
            <person name="Klingl A."/>
            <person name="Woyke T."/>
            <person name="Ryan C.M."/>
            <person name="Banfield J.F."/>
        </authorList>
    </citation>
    <scope>NUCLEOTIDE SEQUENCE [LARGE SCALE GENOMIC DNA]</scope>
</reference>
<accession>A0A2M7T4X4</accession>